<feature type="compositionally biased region" description="Basic and acidic residues" evidence="1">
    <location>
        <begin position="23"/>
        <end position="51"/>
    </location>
</feature>
<dbReference type="AlphaFoldDB" id="A0A5E7DVG4"/>
<sequence>MANDPTRAEPEDDMDEPTEEELEQQRKAEKTWKHDDSRELSDRDIERPLKP</sequence>
<proteinExistence type="predicted"/>
<feature type="region of interest" description="Disordered" evidence="1">
    <location>
        <begin position="1"/>
        <end position="51"/>
    </location>
</feature>
<organism evidence="2 3">
    <name type="scientific">Pseudomonas fluorescens</name>
    <dbReference type="NCBI Taxonomy" id="294"/>
    <lineage>
        <taxon>Bacteria</taxon>
        <taxon>Pseudomonadati</taxon>
        <taxon>Pseudomonadota</taxon>
        <taxon>Gammaproteobacteria</taxon>
        <taxon>Pseudomonadales</taxon>
        <taxon>Pseudomonadaceae</taxon>
        <taxon>Pseudomonas</taxon>
    </lineage>
</organism>
<feature type="compositionally biased region" description="Acidic residues" evidence="1">
    <location>
        <begin position="10"/>
        <end position="22"/>
    </location>
</feature>
<dbReference type="EMBL" id="CABVIB010000018">
    <property type="protein sequence ID" value="VVO12494.1"/>
    <property type="molecule type" value="Genomic_DNA"/>
</dbReference>
<evidence type="ECO:0000313" key="3">
    <source>
        <dbReference type="Proteomes" id="UP000326018"/>
    </source>
</evidence>
<protein>
    <submittedName>
        <fullName evidence="2">Uncharacterized protein</fullName>
    </submittedName>
</protein>
<evidence type="ECO:0000256" key="1">
    <source>
        <dbReference type="SAM" id="MobiDB-lite"/>
    </source>
</evidence>
<accession>A0A5E7DVG4</accession>
<reference evidence="2 3" key="1">
    <citation type="submission" date="2019-09" db="EMBL/GenBank/DDBJ databases">
        <authorList>
            <person name="Chandra G."/>
            <person name="Truman W A."/>
        </authorList>
    </citation>
    <scope>NUCLEOTIDE SEQUENCE [LARGE SCALE GENOMIC DNA]</scope>
    <source>
        <strain evidence="2">PS712</strain>
    </source>
</reference>
<name>A0A5E7DVG4_PSEFL</name>
<evidence type="ECO:0000313" key="2">
    <source>
        <dbReference type="EMBL" id="VVO12494.1"/>
    </source>
</evidence>
<dbReference type="Proteomes" id="UP000326018">
    <property type="component" value="Unassembled WGS sequence"/>
</dbReference>
<dbReference type="RefSeq" id="WP_191630512.1">
    <property type="nucleotide sequence ID" value="NZ_CABVIB010000018.1"/>
</dbReference>
<gene>
    <name evidence="2" type="ORF">PS712_03570</name>
</gene>